<dbReference type="GO" id="GO:0006935">
    <property type="term" value="P:chemotaxis"/>
    <property type="evidence" value="ECO:0007669"/>
    <property type="project" value="UniProtKB-KW"/>
</dbReference>
<keyword evidence="10" id="KW-0997">Cell inner membrane</keyword>
<comment type="function">
    <text evidence="1 10">Controls the rotational direction of flagella during chemotaxis.</text>
</comment>
<evidence type="ECO:0000256" key="7">
    <source>
        <dbReference type="ARBA" id="ARBA00022779"/>
    </source>
</evidence>
<evidence type="ECO:0000256" key="4">
    <source>
        <dbReference type="ARBA" id="ARBA00022475"/>
    </source>
</evidence>
<proteinExistence type="inferred from homology"/>
<name>A0A7Z0HXI2_9RHOB</name>
<keyword evidence="11" id="KW-0966">Cell projection</keyword>
<evidence type="ECO:0000256" key="2">
    <source>
        <dbReference type="ARBA" id="ARBA00004162"/>
    </source>
</evidence>
<keyword evidence="9 10" id="KW-0472">Membrane</keyword>
<evidence type="ECO:0000256" key="10">
    <source>
        <dbReference type="RuleBase" id="RU364125"/>
    </source>
</evidence>
<comment type="caution">
    <text evidence="11">The sequence shown here is derived from an EMBL/GenBank/DDBJ whole genome shotgun (WGS) entry which is preliminary data.</text>
</comment>
<dbReference type="EMBL" id="JACBXS010000005">
    <property type="protein sequence ID" value="NYS24114.1"/>
    <property type="molecule type" value="Genomic_DNA"/>
</dbReference>
<dbReference type="RefSeq" id="WP_179904812.1">
    <property type="nucleotide sequence ID" value="NZ_JACBXS010000005.1"/>
</dbReference>
<keyword evidence="7 10" id="KW-0283">Flagellar rotation</keyword>
<dbReference type="InterPro" id="IPR005503">
    <property type="entry name" value="FliL"/>
</dbReference>
<dbReference type="GO" id="GO:0005886">
    <property type="term" value="C:plasma membrane"/>
    <property type="evidence" value="ECO:0007669"/>
    <property type="project" value="UniProtKB-SubCell"/>
</dbReference>
<accession>A0A7Z0HXI2</accession>
<evidence type="ECO:0000256" key="5">
    <source>
        <dbReference type="ARBA" id="ARBA00022500"/>
    </source>
</evidence>
<evidence type="ECO:0000256" key="8">
    <source>
        <dbReference type="ARBA" id="ARBA00022989"/>
    </source>
</evidence>
<keyword evidence="11" id="KW-0969">Cilium</keyword>
<protein>
    <recommendedName>
        <fullName evidence="10">Flagellar protein FliL</fullName>
    </recommendedName>
</protein>
<evidence type="ECO:0000256" key="9">
    <source>
        <dbReference type="ARBA" id="ARBA00023136"/>
    </source>
</evidence>
<feature type="transmembrane region" description="Helical" evidence="10">
    <location>
        <begin position="18"/>
        <end position="38"/>
    </location>
</feature>
<comment type="similarity">
    <text evidence="3 10">Belongs to the FliL family.</text>
</comment>
<keyword evidence="12" id="KW-1185">Reference proteome</keyword>
<keyword evidence="4" id="KW-1003">Cell membrane</keyword>
<evidence type="ECO:0000313" key="12">
    <source>
        <dbReference type="Proteomes" id="UP000529417"/>
    </source>
</evidence>
<comment type="subcellular location">
    <subcellularLocation>
        <location evidence="10">Cell inner membrane</location>
    </subcellularLocation>
    <subcellularLocation>
        <location evidence="2">Cell membrane</location>
        <topology evidence="2">Single-pass membrane protein</topology>
    </subcellularLocation>
</comment>
<evidence type="ECO:0000256" key="3">
    <source>
        <dbReference type="ARBA" id="ARBA00008281"/>
    </source>
</evidence>
<keyword evidence="6 10" id="KW-0812">Transmembrane</keyword>
<reference evidence="11 12" key="1">
    <citation type="journal article" date="2000" name="Arch. Microbiol.">
        <title>Rhodobaca bogoriensis gen. nov. and sp. nov., an alkaliphilic purple nonsulfur bacterium from African Rift Valley soda lakes.</title>
        <authorList>
            <person name="Milford A.D."/>
            <person name="Achenbach L.A."/>
            <person name="Jung D.O."/>
            <person name="Madigan M.T."/>
        </authorList>
    </citation>
    <scope>NUCLEOTIDE SEQUENCE [LARGE SCALE GENOMIC DNA]</scope>
    <source>
        <strain evidence="11 12">2376</strain>
    </source>
</reference>
<keyword evidence="11" id="KW-0282">Flagellum</keyword>
<dbReference type="AlphaFoldDB" id="A0A7Z0HXI2"/>
<evidence type="ECO:0000256" key="6">
    <source>
        <dbReference type="ARBA" id="ARBA00022692"/>
    </source>
</evidence>
<keyword evidence="8 10" id="KW-1133">Transmembrane helix</keyword>
<dbReference type="Proteomes" id="UP000529417">
    <property type="component" value="Unassembled WGS sequence"/>
</dbReference>
<gene>
    <name evidence="11" type="ORF">HUK65_03845</name>
</gene>
<organism evidence="11 12">
    <name type="scientific">Rhabdonatronobacter sediminivivens</name>
    <dbReference type="NCBI Taxonomy" id="2743469"/>
    <lineage>
        <taxon>Bacteria</taxon>
        <taxon>Pseudomonadati</taxon>
        <taxon>Pseudomonadota</taxon>
        <taxon>Alphaproteobacteria</taxon>
        <taxon>Rhodobacterales</taxon>
        <taxon>Paracoccaceae</taxon>
        <taxon>Rhabdonatronobacter</taxon>
    </lineage>
</organism>
<dbReference type="Pfam" id="PF03748">
    <property type="entry name" value="FliL"/>
    <property type="match status" value="1"/>
</dbReference>
<keyword evidence="5 10" id="KW-0145">Chemotaxis</keyword>
<dbReference type="GO" id="GO:0009425">
    <property type="term" value="C:bacterial-type flagellum basal body"/>
    <property type="evidence" value="ECO:0007669"/>
    <property type="project" value="InterPro"/>
</dbReference>
<sequence>MTDAAATAEPPPKSSRRWILIAFPLALLLGGGGFYATWSGLLAVPEIGASRGEPAPEVSVAYVPLRELVVTVGARGNTSQLLFSADLEVDVANERAVAALTPRFIDVLNSYLRALEPEEIEHPAALVRLRAQMLRRMQIVAGEGMVRDLLIIEFVLR</sequence>
<evidence type="ECO:0000256" key="1">
    <source>
        <dbReference type="ARBA" id="ARBA00002254"/>
    </source>
</evidence>
<evidence type="ECO:0000313" key="11">
    <source>
        <dbReference type="EMBL" id="NYS24114.1"/>
    </source>
</evidence>
<dbReference type="GO" id="GO:0071973">
    <property type="term" value="P:bacterial-type flagellum-dependent cell motility"/>
    <property type="evidence" value="ECO:0007669"/>
    <property type="project" value="InterPro"/>
</dbReference>